<dbReference type="Gene3D" id="3.40.1090.10">
    <property type="entry name" value="Cytosolic phospholipase A2 catalytic domain"/>
    <property type="match status" value="1"/>
</dbReference>
<feature type="short sequence motif" description="DGA/G" evidence="2">
    <location>
        <begin position="264"/>
        <end position="266"/>
    </location>
</feature>
<keyword evidence="3" id="KW-0732">Signal</keyword>
<dbReference type="KEGG" id="tmc:LMI_1347"/>
<reference evidence="7" key="2">
    <citation type="submission" date="2014-09" db="EMBL/GenBank/DDBJ databases">
        <authorList>
            <person name="Gomez-Valero L."/>
        </authorList>
    </citation>
    <scope>NUCLEOTIDE SEQUENCE [LARGE SCALE GENOMIC DNA]</scope>
    <source>
        <strain evidence="7">ATCC33218</strain>
    </source>
</reference>
<dbReference type="InterPro" id="IPR002641">
    <property type="entry name" value="PNPLA_dom"/>
</dbReference>
<keyword evidence="2" id="KW-0378">Hydrolase</keyword>
<feature type="active site" description="Proton acceptor" evidence="2">
    <location>
        <position position="264"/>
    </location>
</feature>
<proteinExistence type="predicted"/>
<name>A0A098GDU5_LEGMI</name>
<evidence type="ECO:0000313" key="7">
    <source>
        <dbReference type="Proteomes" id="UP000032414"/>
    </source>
</evidence>
<keyword evidence="5" id="KW-0449">Lipoprotein</keyword>
<evidence type="ECO:0000313" key="6">
    <source>
        <dbReference type="EMBL" id="SCX84619.1"/>
    </source>
</evidence>
<accession>A0A098GDU5</accession>
<dbReference type="RefSeq" id="WP_045099031.1">
    <property type="nucleotide sequence ID" value="NZ_CP020614.1"/>
</dbReference>
<dbReference type="SUPFAM" id="SSF52151">
    <property type="entry name" value="FabD/lysophospholipase-like"/>
    <property type="match status" value="1"/>
</dbReference>
<dbReference type="OrthoDB" id="9798773at2"/>
<dbReference type="STRING" id="451.B6N58_08800"/>
<dbReference type="GO" id="GO:0016042">
    <property type="term" value="P:lipid catabolic process"/>
    <property type="evidence" value="ECO:0007669"/>
    <property type="project" value="UniProtKB-UniRule"/>
</dbReference>
<reference evidence="6 8" key="3">
    <citation type="submission" date="2016-10" db="EMBL/GenBank/DDBJ databases">
        <authorList>
            <person name="Varghese N."/>
            <person name="Submissions S."/>
        </authorList>
    </citation>
    <scope>NUCLEOTIDE SEQUENCE [LARGE SCALE GENOMIC DNA]</scope>
    <source>
        <strain evidence="6 8">ATCC 33218</strain>
    </source>
</reference>
<keyword evidence="2" id="KW-0442">Lipid degradation</keyword>
<keyword evidence="1 2" id="KW-0443">Lipid metabolism</keyword>
<dbReference type="PROSITE" id="PS51635">
    <property type="entry name" value="PNPLA"/>
    <property type="match status" value="1"/>
</dbReference>
<feature type="chain" id="PRO_5009750715" evidence="3">
    <location>
        <begin position="20"/>
        <end position="402"/>
    </location>
</feature>
<feature type="active site" description="Nucleophile" evidence="2">
    <location>
        <position position="118"/>
    </location>
</feature>
<dbReference type="Proteomes" id="UP000182998">
    <property type="component" value="Unassembled WGS sequence"/>
</dbReference>
<dbReference type="PATRIC" id="fig|451.8.peg.1645"/>
<dbReference type="EMBL" id="FMVN01000001">
    <property type="protein sequence ID" value="SCX84619.1"/>
    <property type="molecule type" value="Genomic_DNA"/>
</dbReference>
<feature type="domain" description="PNPLA" evidence="4">
    <location>
        <begin position="83"/>
        <end position="278"/>
    </location>
</feature>
<evidence type="ECO:0000256" key="2">
    <source>
        <dbReference type="PROSITE-ProRule" id="PRU01161"/>
    </source>
</evidence>
<comment type="caution">
    <text evidence="2">Lacks conserved residue(s) required for the propagation of feature annotation.</text>
</comment>
<evidence type="ECO:0000313" key="5">
    <source>
        <dbReference type="EMBL" id="CEG60654.1"/>
    </source>
</evidence>
<evidence type="ECO:0000259" key="4">
    <source>
        <dbReference type="PROSITE" id="PS51635"/>
    </source>
</evidence>
<dbReference type="EMBL" id="LN614830">
    <property type="protein sequence ID" value="CEG60654.1"/>
    <property type="molecule type" value="Genomic_DNA"/>
</dbReference>
<sequence>MKRVLLLSLILLLQTACQYRNFNNPLPGGLASKAVVSGFNDVRTDYTNNQNPLIKRQSLERVKQLAKNYPETMFQRKGVFTLLIISGGADYGAFGTGILNGWTKSGTRPKFTTVTGISTGALIAPFAFAGPKYDSVLKTTYTTTTTKDVLTKKPLLWTLISGSDSLMDTKPLKNLIASYVDEKLLNDIAKGFQEGRRLYVGTTNLYSRKLIVWDMTRIAASRNPKKIELFRKVLLASASIPVIMPPVKFDVIANEKTYTEMHVDGGATFSVFLSHLGSDVQTAKAHFQLTKPPRVKIYVIRNNQNQFHYKVVKPQLFAIGKQAVASVIASQGAADVDFIYLCALLGKVDFNLANVPNEFYMDSDELFDIKRMQKLYHIGYVKAIKGYPWQKIPPDVKLLHNV</sequence>
<dbReference type="HOGENOM" id="CLU_048550_0_0_6"/>
<organism evidence="5 7">
    <name type="scientific">Legionella micdadei</name>
    <name type="common">Tatlockia micdadei</name>
    <dbReference type="NCBI Taxonomy" id="451"/>
    <lineage>
        <taxon>Bacteria</taxon>
        <taxon>Pseudomonadati</taxon>
        <taxon>Pseudomonadota</taxon>
        <taxon>Gammaproteobacteria</taxon>
        <taxon>Legionellales</taxon>
        <taxon>Legionellaceae</taxon>
        <taxon>Legionella</taxon>
    </lineage>
</organism>
<evidence type="ECO:0000313" key="8">
    <source>
        <dbReference type="Proteomes" id="UP000182998"/>
    </source>
</evidence>
<gene>
    <name evidence="5" type="ORF">LMI_1347</name>
    <name evidence="6" type="ORF">SAMN02982997_00236</name>
</gene>
<reference evidence="5" key="1">
    <citation type="submission" date="2014-09" db="EMBL/GenBank/DDBJ databases">
        <authorList>
            <person name="GOMEZ-VALERO Laura"/>
        </authorList>
    </citation>
    <scope>NUCLEOTIDE SEQUENCE</scope>
    <source>
        <strain evidence="5">ATCC33218</strain>
    </source>
</reference>
<dbReference type="GO" id="GO:0016787">
    <property type="term" value="F:hydrolase activity"/>
    <property type="evidence" value="ECO:0007669"/>
    <property type="project" value="UniProtKB-UniRule"/>
</dbReference>
<feature type="short sequence motif" description="GXSXG" evidence="2">
    <location>
        <begin position="116"/>
        <end position="120"/>
    </location>
</feature>
<feature type="signal peptide" evidence="3">
    <location>
        <begin position="1"/>
        <end position="19"/>
    </location>
</feature>
<protein>
    <submittedName>
        <fullName evidence="5">Lipoprotein [patatin domain]</fullName>
    </submittedName>
    <submittedName>
        <fullName evidence="6">Patatin-like phospholipase</fullName>
    </submittedName>
</protein>
<dbReference type="Proteomes" id="UP000032414">
    <property type="component" value="Chromosome I"/>
</dbReference>
<evidence type="ECO:0000256" key="1">
    <source>
        <dbReference type="ARBA" id="ARBA00023098"/>
    </source>
</evidence>
<dbReference type="Pfam" id="PF01734">
    <property type="entry name" value="Patatin"/>
    <property type="match status" value="1"/>
</dbReference>
<evidence type="ECO:0000256" key="3">
    <source>
        <dbReference type="SAM" id="SignalP"/>
    </source>
</evidence>
<keyword evidence="8" id="KW-1185">Reference proteome</keyword>
<dbReference type="AlphaFoldDB" id="A0A098GDU5"/>
<dbReference type="InterPro" id="IPR016035">
    <property type="entry name" value="Acyl_Trfase/lysoPLipase"/>
</dbReference>